<keyword evidence="5 6" id="KW-0472">Membrane</keyword>
<feature type="transmembrane region" description="Helical" evidence="6">
    <location>
        <begin position="88"/>
        <end position="106"/>
    </location>
</feature>
<name>A0A1W2B0B6_9RHOB</name>
<reference evidence="7 8" key="1">
    <citation type="submission" date="2017-04" db="EMBL/GenBank/DDBJ databases">
        <authorList>
            <person name="Afonso C.L."/>
            <person name="Miller P.J."/>
            <person name="Scott M.A."/>
            <person name="Spackman E."/>
            <person name="Goraichik I."/>
            <person name="Dimitrov K.M."/>
            <person name="Suarez D.L."/>
            <person name="Swayne D.E."/>
        </authorList>
    </citation>
    <scope>NUCLEOTIDE SEQUENCE [LARGE SCALE GENOMIC DNA]</scope>
    <source>
        <strain evidence="7 8">CGMCC 1.12644</strain>
    </source>
</reference>
<dbReference type="InterPro" id="IPR003339">
    <property type="entry name" value="ABC/ECF_trnsptr_transmembrane"/>
</dbReference>
<dbReference type="Pfam" id="PF02361">
    <property type="entry name" value="CbiQ"/>
    <property type="match status" value="1"/>
</dbReference>
<keyword evidence="4 6" id="KW-1133">Transmembrane helix</keyword>
<feature type="transmembrane region" description="Helical" evidence="6">
    <location>
        <begin position="12"/>
        <end position="32"/>
    </location>
</feature>
<evidence type="ECO:0000313" key="8">
    <source>
        <dbReference type="Proteomes" id="UP000192330"/>
    </source>
</evidence>
<evidence type="ECO:0000256" key="3">
    <source>
        <dbReference type="ARBA" id="ARBA00022692"/>
    </source>
</evidence>
<feature type="transmembrane region" description="Helical" evidence="6">
    <location>
        <begin position="38"/>
        <end position="58"/>
    </location>
</feature>
<dbReference type="EMBL" id="FWYD01000003">
    <property type="protein sequence ID" value="SMC66151.1"/>
    <property type="molecule type" value="Genomic_DNA"/>
</dbReference>
<gene>
    <name evidence="7" type="ORF">SAMN06295998_103425</name>
</gene>
<evidence type="ECO:0000256" key="6">
    <source>
        <dbReference type="SAM" id="Phobius"/>
    </source>
</evidence>
<evidence type="ECO:0000256" key="2">
    <source>
        <dbReference type="ARBA" id="ARBA00008564"/>
    </source>
</evidence>
<sequence length="202" mass="21933">MLALTSSTRTAYHRWPASLKLALVSGGVFLLYLIESPVLLLAAVVGVALAYLVVGWRFLVEGVRFLRPLWVFVAIVLVWHLIAGDPVTGVAVALRLVAAVGLANLVTMTTRLDDLTDLVLWLLSPLERLGIRTAPIGYAMALVVRFTPVLLGKAGTLIESWRARSARRPGWQLVMPITVTAIDDAEQVAEALRARGGFDTQP</sequence>
<comment type="similarity">
    <text evidence="2">Belongs to the CbiQ family.</text>
</comment>
<accession>A0A1W2B0B6</accession>
<feature type="transmembrane region" description="Helical" evidence="6">
    <location>
        <begin position="65"/>
        <end position="82"/>
    </location>
</feature>
<keyword evidence="8" id="KW-1185">Reference proteome</keyword>
<evidence type="ECO:0000313" key="7">
    <source>
        <dbReference type="EMBL" id="SMC66151.1"/>
    </source>
</evidence>
<dbReference type="CDD" id="cd16914">
    <property type="entry name" value="EcfT"/>
    <property type="match status" value="1"/>
</dbReference>
<organism evidence="7 8">
    <name type="scientific">Primorskyibacter flagellatus</name>
    <dbReference type="NCBI Taxonomy" id="1387277"/>
    <lineage>
        <taxon>Bacteria</taxon>
        <taxon>Pseudomonadati</taxon>
        <taxon>Pseudomonadota</taxon>
        <taxon>Alphaproteobacteria</taxon>
        <taxon>Rhodobacterales</taxon>
        <taxon>Roseobacteraceae</taxon>
        <taxon>Primorskyibacter</taxon>
    </lineage>
</organism>
<dbReference type="AlphaFoldDB" id="A0A1W2B0B6"/>
<evidence type="ECO:0000256" key="4">
    <source>
        <dbReference type="ARBA" id="ARBA00022989"/>
    </source>
</evidence>
<comment type="subcellular location">
    <subcellularLocation>
        <location evidence="1">Membrane</location>
        <topology evidence="1">Multi-pass membrane protein</topology>
    </subcellularLocation>
</comment>
<dbReference type="GO" id="GO:0005886">
    <property type="term" value="C:plasma membrane"/>
    <property type="evidence" value="ECO:0007669"/>
    <property type="project" value="UniProtKB-ARBA"/>
</dbReference>
<dbReference type="Proteomes" id="UP000192330">
    <property type="component" value="Unassembled WGS sequence"/>
</dbReference>
<protein>
    <submittedName>
        <fullName evidence="7">Biotin transport system permease protein</fullName>
    </submittedName>
</protein>
<dbReference type="RefSeq" id="WP_084351981.1">
    <property type="nucleotide sequence ID" value="NZ_FWYD01000003.1"/>
</dbReference>
<dbReference type="OrthoDB" id="5868344at2"/>
<evidence type="ECO:0000256" key="1">
    <source>
        <dbReference type="ARBA" id="ARBA00004141"/>
    </source>
</evidence>
<evidence type="ECO:0000256" key="5">
    <source>
        <dbReference type="ARBA" id="ARBA00023136"/>
    </source>
</evidence>
<proteinExistence type="inferred from homology"/>
<dbReference type="STRING" id="1387277.SAMN06295998_103425"/>
<keyword evidence="3 6" id="KW-0812">Transmembrane</keyword>